<accession>A0A0F9BH83</accession>
<evidence type="ECO:0000313" key="1">
    <source>
        <dbReference type="EMBL" id="KKK83801.1"/>
    </source>
</evidence>
<comment type="caution">
    <text evidence="1">The sequence shown here is derived from an EMBL/GenBank/DDBJ whole genome shotgun (WGS) entry which is preliminary data.</text>
</comment>
<dbReference type="EMBL" id="LAZR01052059">
    <property type="protein sequence ID" value="KKK83801.1"/>
    <property type="molecule type" value="Genomic_DNA"/>
</dbReference>
<dbReference type="AlphaFoldDB" id="A0A0F9BH83"/>
<proteinExistence type="predicted"/>
<sequence>MGRLDVALKNYLRPETRSIVKAVECEAVVGFRHDLDRMTEESMKEWMARDVGIGVPSTLFLLKDQRKWALPDRYELALHSEARPRILPSSVHLYPLVAWRYRANLRRQARRMPNAKGHAPHTVHNYLSASATVNWDTIEFSSIGVGLKYV</sequence>
<reference evidence="1" key="1">
    <citation type="journal article" date="2015" name="Nature">
        <title>Complex archaea that bridge the gap between prokaryotes and eukaryotes.</title>
        <authorList>
            <person name="Spang A."/>
            <person name="Saw J.H."/>
            <person name="Jorgensen S.L."/>
            <person name="Zaremba-Niedzwiedzka K."/>
            <person name="Martijn J."/>
            <person name="Lind A.E."/>
            <person name="van Eijk R."/>
            <person name="Schleper C."/>
            <person name="Guy L."/>
            <person name="Ettema T.J."/>
        </authorList>
    </citation>
    <scope>NUCLEOTIDE SEQUENCE</scope>
</reference>
<name>A0A0F9BH83_9ZZZZ</name>
<protein>
    <submittedName>
        <fullName evidence="1">Uncharacterized protein</fullName>
    </submittedName>
</protein>
<organism evidence="1">
    <name type="scientific">marine sediment metagenome</name>
    <dbReference type="NCBI Taxonomy" id="412755"/>
    <lineage>
        <taxon>unclassified sequences</taxon>
        <taxon>metagenomes</taxon>
        <taxon>ecological metagenomes</taxon>
    </lineage>
</organism>
<gene>
    <name evidence="1" type="ORF">LCGC14_2789730</name>
</gene>
<feature type="non-terminal residue" evidence="1">
    <location>
        <position position="150"/>
    </location>
</feature>